<dbReference type="CDD" id="cd06223">
    <property type="entry name" value="PRTases_typeI"/>
    <property type="match status" value="1"/>
</dbReference>
<comment type="caution">
    <text evidence="2">The sequence shown here is derived from an EMBL/GenBank/DDBJ whole genome shotgun (WGS) entry which is preliminary data.</text>
</comment>
<name>A0A8J3KF42_9ACTN</name>
<reference evidence="2 3" key="1">
    <citation type="submission" date="2021-01" db="EMBL/GenBank/DDBJ databases">
        <title>Whole genome shotgun sequence of Catellatospora citrea NBRC 14495.</title>
        <authorList>
            <person name="Komaki H."/>
            <person name="Tamura T."/>
        </authorList>
    </citation>
    <scope>NUCLEOTIDE SEQUENCE [LARGE SCALE GENOMIC DNA]</scope>
    <source>
        <strain evidence="2 3">NBRC 14495</strain>
    </source>
</reference>
<proteinExistence type="predicted"/>
<dbReference type="EMBL" id="BONH01000047">
    <property type="protein sequence ID" value="GIG02097.1"/>
    <property type="molecule type" value="Genomic_DNA"/>
</dbReference>
<evidence type="ECO:0000259" key="1">
    <source>
        <dbReference type="Pfam" id="PF00156"/>
    </source>
</evidence>
<dbReference type="Pfam" id="PF00156">
    <property type="entry name" value="Pribosyltran"/>
    <property type="match status" value="1"/>
</dbReference>
<feature type="domain" description="Phosphoribosyltransferase" evidence="1">
    <location>
        <begin position="31"/>
        <end position="165"/>
    </location>
</feature>
<sequence length="185" mass="19807">MTSQRTFAHTRVLTLTDEVVDHAIGMLGSALVTRFGQPGAIIGIANGGLVPAEKLAAKLVTSRFWVAARHNATDDLYSQATGQVTTDVTTLSAALEGHRLPGPVVLVDDICGTGATFDALRPSLHPLVAPDARVLTVTLCLNEGSPIRPDLWAWTVGDWVRFPWEGHLPGGQPQEPLPLPRRINP</sequence>
<dbReference type="RefSeq" id="WP_120316778.1">
    <property type="nucleotide sequence ID" value="NZ_BONH01000047.1"/>
</dbReference>
<dbReference type="AlphaFoldDB" id="A0A8J3KF42"/>
<dbReference type="Proteomes" id="UP000659904">
    <property type="component" value="Unassembled WGS sequence"/>
</dbReference>
<accession>A0A8J3KF42</accession>
<gene>
    <name evidence="2" type="ORF">Cci01nite_71900</name>
</gene>
<protein>
    <recommendedName>
        <fullName evidence="1">Phosphoribosyltransferase domain-containing protein</fullName>
    </recommendedName>
</protein>
<evidence type="ECO:0000313" key="2">
    <source>
        <dbReference type="EMBL" id="GIG02097.1"/>
    </source>
</evidence>
<dbReference type="InterPro" id="IPR000836">
    <property type="entry name" value="PRTase_dom"/>
</dbReference>
<dbReference type="SUPFAM" id="SSF53271">
    <property type="entry name" value="PRTase-like"/>
    <property type="match status" value="1"/>
</dbReference>
<dbReference type="InterPro" id="IPR029057">
    <property type="entry name" value="PRTase-like"/>
</dbReference>
<evidence type="ECO:0000313" key="3">
    <source>
        <dbReference type="Proteomes" id="UP000659904"/>
    </source>
</evidence>
<keyword evidence="3" id="KW-1185">Reference proteome</keyword>
<organism evidence="2 3">
    <name type="scientific">Catellatospora citrea</name>
    <dbReference type="NCBI Taxonomy" id="53366"/>
    <lineage>
        <taxon>Bacteria</taxon>
        <taxon>Bacillati</taxon>
        <taxon>Actinomycetota</taxon>
        <taxon>Actinomycetes</taxon>
        <taxon>Micromonosporales</taxon>
        <taxon>Micromonosporaceae</taxon>
        <taxon>Catellatospora</taxon>
    </lineage>
</organism>
<dbReference type="Gene3D" id="3.40.50.2020">
    <property type="match status" value="1"/>
</dbReference>